<dbReference type="AlphaFoldDB" id="A0A1W1Y207"/>
<dbReference type="SUPFAM" id="SSF53850">
    <property type="entry name" value="Periplasmic binding protein-like II"/>
    <property type="match status" value="1"/>
</dbReference>
<dbReference type="CDD" id="cd13578">
    <property type="entry name" value="PBP2_Bug27"/>
    <property type="match status" value="1"/>
</dbReference>
<feature type="chain" id="PRO_5012325609" evidence="2">
    <location>
        <begin position="24"/>
        <end position="328"/>
    </location>
</feature>
<protein>
    <submittedName>
        <fullName evidence="3">Tripartite-type tricarboxylate transporter, receptor component TctC</fullName>
    </submittedName>
</protein>
<dbReference type="InterPro" id="IPR042100">
    <property type="entry name" value="Bug_dom1"/>
</dbReference>
<dbReference type="PANTHER" id="PTHR42928">
    <property type="entry name" value="TRICARBOXYLATE-BINDING PROTEIN"/>
    <property type="match status" value="1"/>
</dbReference>
<keyword evidence="3" id="KW-0675">Receptor</keyword>
<name>A0A1W1Y207_9BURK</name>
<accession>A0A1W1Y207</accession>
<dbReference type="Proteomes" id="UP000192708">
    <property type="component" value="Unassembled WGS sequence"/>
</dbReference>
<dbReference type="EMBL" id="FWXJ01000001">
    <property type="protein sequence ID" value="SMC30182.1"/>
    <property type="molecule type" value="Genomic_DNA"/>
</dbReference>
<dbReference type="PANTHER" id="PTHR42928:SF5">
    <property type="entry name" value="BLR1237 PROTEIN"/>
    <property type="match status" value="1"/>
</dbReference>
<dbReference type="PIRSF" id="PIRSF017082">
    <property type="entry name" value="YflP"/>
    <property type="match status" value="1"/>
</dbReference>
<dbReference type="RefSeq" id="WP_159460770.1">
    <property type="nucleotide sequence ID" value="NZ_FWXJ01000001.1"/>
</dbReference>
<evidence type="ECO:0000313" key="3">
    <source>
        <dbReference type="EMBL" id="SMC30182.1"/>
    </source>
</evidence>
<sequence length="328" mass="34963">MFKNLFTSALLSISLLGSTTAFGQNNEDKNWPSKPIRWVVPYAPGGLSDTSTRIITKKIAENTGWTIVIENKPGANALIGSEFVAKAPADGYNFVTVLAAHSVNPTLYAGTLNFDPLKSLTPVSLIGITPLLITVNNNLPVKDVKELVAYAKANPGKITYGSSGIGAAAHMATELLKLTTDIDMVHAPYKGSALALQDLIGNNIQVFIDTAPTLMPQVRNGRIRAIAVMSNKRIPGASEVPTMLEAGGPDIESSTWSMILTTAGTPKEIVQRVALETQKAVNSPDIKARFDALGLEGVGSNPQDSAKFLNDEVVKMAKIIKSKNIKPE</sequence>
<dbReference type="Gene3D" id="3.40.190.150">
    <property type="entry name" value="Bordetella uptake gene, domain 1"/>
    <property type="match status" value="1"/>
</dbReference>
<feature type="signal peptide" evidence="2">
    <location>
        <begin position="1"/>
        <end position="23"/>
    </location>
</feature>
<dbReference type="Pfam" id="PF03401">
    <property type="entry name" value="TctC"/>
    <property type="match status" value="1"/>
</dbReference>
<keyword evidence="2" id="KW-0732">Signal</keyword>
<gene>
    <name evidence="3" type="ORF">SAMN06296008_10178</name>
</gene>
<evidence type="ECO:0000313" key="4">
    <source>
        <dbReference type="Proteomes" id="UP000192708"/>
    </source>
</evidence>
<evidence type="ECO:0000256" key="1">
    <source>
        <dbReference type="ARBA" id="ARBA00006987"/>
    </source>
</evidence>
<organism evidence="3 4">
    <name type="scientific">Polynucleobacter kasalickyi</name>
    <dbReference type="NCBI Taxonomy" id="1938817"/>
    <lineage>
        <taxon>Bacteria</taxon>
        <taxon>Pseudomonadati</taxon>
        <taxon>Pseudomonadota</taxon>
        <taxon>Betaproteobacteria</taxon>
        <taxon>Burkholderiales</taxon>
        <taxon>Burkholderiaceae</taxon>
        <taxon>Polynucleobacter</taxon>
    </lineage>
</organism>
<keyword evidence="4" id="KW-1185">Reference proteome</keyword>
<dbReference type="InterPro" id="IPR005064">
    <property type="entry name" value="BUG"/>
</dbReference>
<reference evidence="3 4" key="1">
    <citation type="submission" date="2017-04" db="EMBL/GenBank/DDBJ databases">
        <authorList>
            <person name="Afonso C.L."/>
            <person name="Miller P.J."/>
            <person name="Scott M.A."/>
            <person name="Spackman E."/>
            <person name="Goraichik I."/>
            <person name="Dimitrov K.M."/>
            <person name="Suarez D.L."/>
            <person name="Swayne D.E."/>
        </authorList>
    </citation>
    <scope>NUCLEOTIDE SEQUENCE [LARGE SCALE GENOMIC DNA]</scope>
    <source>
        <strain evidence="3 4">VK13</strain>
    </source>
</reference>
<dbReference type="Gene3D" id="3.40.190.10">
    <property type="entry name" value="Periplasmic binding protein-like II"/>
    <property type="match status" value="1"/>
</dbReference>
<dbReference type="OrthoDB" id="8678477at2"/>
<dbReference type="STRING" id="1938817.SAMN06296008_10178"/>
<evidence type="ECO:0000256" key="2">
    <source>
        <dbReference type="SAM" id="SignalP"/>
    </source>
</evidence>
<comment type="similarity">
    <text evidence="1">Belongs to the UPF0065 (bug) family.</text>
</comment>
<proteinExistence type="inferred from homology"/>